<dbReference type="InterPro" id="IPR018247">
    <property type="entry name" value="EF_Hand_1_Ca_BS"/>
</dbReference>
<dbReference type="Proteomes" id="UP000008854">
    <property type="component" value="Unassembled WGS sequence"/>
</dbReference>
<dbReference type="PROSITE" id="PS00018">
    <property type="entry name" value="EF_HAND_1"/>
    <property type="match status" value="2"/>
</dbReference>
<name>A0A5K4FCW1_SCHMA</name>
<dbReference type="AlphaFoldDB" id="A0A5K4FCW1"/>
<accession>A0A5K4FCW1</accession>
<keyword evidence="1" id="KW-0479">Metal-binding</keyword>
<evidence type="ECO:0000256" key="1">
    <source>
        <dbReference type="ARBA" id="ARBA00022723"/>
    </source>
</evidence>
<evidence type="ECO:0000259" key="4">
    <source>
        <dbReference type="PROSITE" id="PS50222"/>
    </source>
</evidence>
<keyword evidence="2" id="KW-0677">Repeat</keyword>
<keyword evidence="5" id="KW-1185">Reference proteome</keyword>
<dbReference type="InterPro" id="IPR039647">
    <property type="entry name" value="EF_hand_pair_protein_CML-like"/>
</dbReference>
<sequence>MLVHNHLLFNEISFVHEIQLPGHQQTIMNCDSKFNDSFWSEVFKTVDKNHDGRINKKEFKKFMLTNGGKFTSSDIQKIFAYCDTDKSGYIDFQEFKNFMEGH</sequence>
<dbReference type="Pfam" id="PF13499">
    <property type="entry name" value="EF-hand_7"/>
    <property type="match status" value="1"/>
</dbReference>
<feature type="domain" description="EF-hand" evidence="4">
    <location>
        <begin position="34"/>
        <end position="69"/>
    </location>
</feature>
<dbReference type="WBParaSite" id="Smp_335180.2">
    <property type="protein sequence ID" value="Smp_335180.2"/>
    <property type="gene ID" value="Smp_335180"/>
</dbReference>
<evidence type="ECO:0000313" key="6">
    <source>
        <dbReference type="WBParaSite" id="Smp_335180.1"/>
    </source>
</evidence>
<dbReference type="WBParaSite" id="Smp_335180.1">
    <property type="protein sequence ID" value="Smp_335180.1"/>
    <property type="gene ID" value="Smp_335180"/>
</dbReference>
<dbReference type="InterPro" id="IPR011992">
    <property type="entry name" value="EF-hand-dom_pair"/>
</dbReference>
<accession>A0A5K4F9B3</accession>
<dbReference type="InParanoid" id="A0A5K4FCW1"/>
<evidence type="ECO:0000313" key="7">
    <source>
        <dbReference type="WBParaSite" id="Smp_335180.2"/>
    </source>
</evidence>
<dbReference type="InterPro" id="IPR002048">
    <property type="entry name" value="EF_hand_dom"/>
</dbReference>
<keyword evidence="3" id="KW-0106">Calcium</keyword>
<dbReference type="PROSITE" id="PS50222">
    <property type="entry name" value="EF_HAND_2"/>
    <property type="match status" value="2"/>
</dbReference>
<dbReference type="SUPFAM" id="SSF47473">
    <property type="entry name" value="EF-hand"/>
    <property type="match status" value="1"/>
</dbReference>
<evidence type="ECO:0000256" key="2">
    <source>
        <dbReference type="ARBA" id="ARBA00022737"/>
    </source>
</evidence>
<dbReference type="SMART" id="SM00054">
    <property type="entry name" value="EFh"/>
    <property type="match status" value="2"/>
</dbReference>
<organism evidence="5 6">
    <name type="scientific">Schistosoma mansoni</name>
    <name type="common">Blood fluke</name>
    <dbReference type="NCBI Taxonomy" id="6183"/>
    <lineage>
        <taxon>Eukaryota</taxon>
        <taxon>Metazoa</taxon>
        <taxon>Spiralia</taxon>
        <taxon>Lophotrochozoa</taxon>
        <taxon>Platyhelminthes</taxon>
        <taxon>Trematoda</taxon>
        <taxon>Digenea</taxon>
        <taxon>Strigeidida</taxon>
        <taxon>Schistosomatoidea</taxon>
        <taxon>Schistosomatidae</taxon>
        <taxon>Schistosoma</taxon>
    </lineage>
</organism>
<dbReference type="STRING" id="6183.A0A5K4FCW1"/>
<proteinExistence type="predicted"/>
<dbReference type="PANTHER" id="PTHR10891">
    <property type="entry name" value="EF-HAND CALCIUM-BINDING DOMAIN CONTAINING PROTEIN"/>
    <property type="match status" value="1"/>
</dbReference>
<dbReference type="GO" id="GO:0005509">
    <property type="term" value="F:calcium ion binding"/>
    <property type="evidence" value="ECO:0007669"/>
    <property type="project" value="InterPro"/>
</dbReference>
<feature type="domain" description="EF-hand" evidence="4">
    <location>
        <begin position="70"/>
        <end position="102"/>
    </location>
</feature>
<reference evidence="6 7" key="2">
    <citation type="submission" date="2019-11" db="UniProtKB">
        <authorList>
            <consortium name="WormBaseParasite"/>
        </authorList>
    </citation>
    <scope>IDENTIFICATION</scope>
    <source>
        <strain evidence="6 7">Puerto Rican</strain>
    </source>
</reference>
<evidence type="ECO:0000256" key="3">
    <source>
        <dbReference type="ARBA" id="ARBA00022837"/>
    </source>
</evidence>
<reference evidence="5" key="1">
    <citation type="journal article" date="2012" name="PLoS Negl. Trop. Dis.">
        <title>A systematically improved high quality genome and transcriptome of the human blood fluke Schistosoma mansoni.</title>
        <authorList>
            <person name="Protasio A.V."/>
            <person name="Tsai I.J."/>
            <person name="Babbage A."/>
            <person name="Nichol S."/>
            <person name="Hunt M."/>
            <person name="Aslett M.A."/>
            <person name="De Silva N."/>
            <person name="Velarde G.S."/>
            <person name="Anderson T.J."/>
            <person name="Clark R.C."/>
            <person name="Davidson C."/>
            <person name="Dillon G.P."/>
            <person name="Holroyd N.E."/>
            <person name="LoVerde P.T."/>
            <person name="Lloyd C."/>
            <person name="McQuillan J."/>
            <person name="Oliveira G."/>
            <person name="Otto T.D."/>
            <person name="Parker-Manuel S.J."/>
            <person name="Quail M.A."/>
            <person name="Wilson R.A."/>
            <person name="Zerlotini A."/>
            <person name="Dunne D.W."/>
            <person name="Berriman M."/>
        </authorList>
    </citation>
    <scope>NUCLEOTIDE SEQUENCE [LARGE SCALE GENOMIC DNA]</scope>
    <source>
        <strain evidence="5">Puerto Rican</strain>
    </source>
</reference>
<protein>
    <submittedName>
        <fullName evidence="6">EF-hand domain-containing protein</fullName>
    </submittedName>
</protein>
<dbReference type="CDD" id="cd00051">
    <property type="entry name" value="EFh"/>
    <property type="match status" value="1"/>
</dbReference>
<evidence type="ECO:0000313" key="5">
    <source>
        <dbReference type="Proteomes" id="UP000008854"/>
    </source>
</evidence>
<dbReference type="Gene3D" id="1.10.238.10">
    <property type="entry name" value="EF-hand"/>
    <property type="match status" value="1"/>
</dbReference>